<name>A0AAX2EJQ9_9BACI</name>
<evidence type="ECO:0000259" key="2">
    <source>
        <dbReference type="Pfam" id="PF17998"/>
    </source>
</evidence>
<protein>
    <recommendedName>
        <fullName evidence="2">Adhesin isopeptide-forming adherence domain-containing protein</fullName>
    </recommendedName>
</protein>
<dbReference type="AlphaFoldDB" id="A0AAX2EJQ9"/>
<reference evidence="3 4" key="1">
    <citation type="submission" date="2016-10" db="EMBL/GenBank/DDBJ databases">
        <authorList>
            <person name="Varghese N."/>
            <person name="Submissions S."/>
        </authorList>
    </citation>
    <scope>NUCLEOTIDE SEQUENCE [LARGE SCALE GENOMIC DNA]</scope>
    <source>
        <strain evidence="3 4">DSM 21619</strain>
    </source>
</reference>
<dbReference type="RefSeq" id="WP_093881518.1">
    <property type="nucleotide sequence ID" value="NZ_FOCD01000006.1"/>
</dbReference>
<sequence>MKKIGWSVVLLICLVMQFTTPVHAEIRTVGDNDTEFTEGNRLLLFKNADIKGFSITTNIPSNRLTTYTKTVANGYYSTGGARYVTADGYKKQNYPSFQRDYGSKTLAIDNLKLGDRVDVNYKNVGTYNGQSIDVKLTISNVKYARRSSFPDNGISLLDFGENPFSGFYFANIEYGTLEYTFYYSSSGKTVSLDGNSFLSFNSLNGYNLSTGLVEFVNYLNYDTSKAGSVVDAYVRSDTNVEYQTKIANVGYTSPAYVGISNDFTDIIGGKTFTKNTVSFQIKGTTQKFIFGGGYRTGWTNVSTGVLFNVTALEPTVSIRNGSGQDINSKYIGAGQDLIYYVNQEINTLGQDVLDKYSNWALAAKLPTNLSYSKAELVDASGNVVKDAGTLAYNSSTREITFKASDNLLSNVMDYTGETYSLKIYTKVNTSVGNGVKLQNPAASSTINDVSKQSGTTVVTVDKTAPILSVSANTTSTVHDSVTLTAKATDANIGMKRIKKPNGSWVNGDTATYNVTDNGTYTFVAEDDAGNQVSKSYTVKNIDKTISFDSPDISSISSPITITDRAQSTGTDVSSFTVSDWRSNGSNKWRVDVSATPLTMAGSSYKLPGGSLQLNALSGISRLEGSGSNPQKGFTGKKTIDNGKVSLVQGNGSRGVYQLTFPSKSLEFIVDPTTAKPGNYSTTVTWELVQAP</sequence>
<keyword evidence="1" id="KW-0732">Signal</keyword>
<organism evidence="3 4">
    <name type="scientific">Terribacillus saccharophilus</name>
    <dbReference type="NCBI Taxonomy" id="361277"/>
    <lineage>
        <taxon>Bacteria</taxon>
        <taxon>Bacillati</taxon>
        <taxon>Bacillota</taxon>
        <taxon>Bacilli</taxon>
        <taxon>Bacillales</taxon>
        <taxon>Bacillaceae</taxon>
        <taxon>Terribacillus</taxon>
    </lineage>
</organism>
<feature type="domain" description="Adhesin isopeptide-forming adherence" evidence="2">
    <location>
        <begin position="316"/>
        <end position="455"/>
    </location>
</feature>
<proteinExistence type="predicted"/>
<dbReference type="Proteomes" id="UP000199735">
    <property type="component" value="Unassembled WGS sequence"/>
</dbReference>
<dbReference type="EMBL" id="FOCD01000006">
    <property type="protein sequence ID" value="SEO07039.1"/>
    <property type="molecule type" value="Genomic_DNA"/>
</dbReference>
<dbReference type="InterPro" id="IPR026345">
    <property type="entry name" value="Adh_isopep-form_adh_dom"/>
</dbReference>
<evidence type="ECO:0000256" key="1">
    <source>
        <dbReference type="SAM" id="SignalP"/>
    </source>
</evidence>
<evidence type="ECO:0000313" key="4">
    <source>
        <dbReference type="Proteomes" id="UP000199735"/>
    </source>
</evidence>
<dbReference type="Gene3D" id="2.60.40.740">
    <property type="match status" value="1"/>
</dbReference>
<comment type="caution">
    <text evidence="3">The sequence shown here is derived from an EMBL/GenBank/DDBJ whole genome shotgun (WGS) entry which is preliminary data.</text>
</comment>
<evidence type="ECO:0000313" key="3">
    <source>
        <dbReference type="EMBL" id="SEO07039.1"/>
    </source>
</evidence>
<accession>A0AAX2EJQ9</accession>
<dbReference type="Pfam" id="PF17998">
    <property type="entry name" value="AgI_II_C2"/>
    <property type="match status" value="1"/>
</dbReference>
<gene>
    <name evidence="3" type="ORF">SAMN04489762_3410</name>
</gene>
<feature type="chain" id="PRO_5043926019" description="Adhesin isopeptide-forming adherence domain-containing protein" evidence="1">
    <location>
        <begin position="25"/>
        <end position="691"/>
    </location>
</feature>
<feature type="signal peptide" evidence="1">
    <location>
        <begin position="1"/>
        <end position="24"/>
    </location>
</feature>